<accession>A0AAE1TY43</accession>
<sequence>MPLIEGTRTALSGLAASMIRHSNLATILGPRGCDREYGSEAVGDEACDLMVNLRTLREVMKSSASLFLANNLGDEANVWALVLSTKEVESV</sequence>
<evidence type="ECO:0000313" key="1">
    <source>
        <dbReference type="EMBL" id="KAK4299404.1"/>
    </source>
</evidence>
<name>A0AAE1TY43_9EUCA</name>
<keyword evidence="2" id="KW-1185">Reference proteome</keyword>
<dbReference type="AlphaFoldDB" id="A0AAE1TY43"/>
<dbReference type="EMBL" id="JAWZYT010003245">
    <property type="protein sequence ID" value="KAK4299404.1"/>
    <property type="molecule type" value="Genomic_DNA"/>
</dbReference>
<dbReference type="Proteomes" id="UP001292094">
    <property type="component" value="Unassembled WGS sequence"/>
</dbReference>
<proteinExistence type="predicted"/>
<evidence type="ECO:0000313" key="2">
    <source>
        <dbReference type="Proteomes" id="UP001292094"/>
    </source>
</evidence>
<gene>
    <name evidence="1" type="ORF">Pmani_028311</name>
</gene>
<protein>
    <submittedName>
        <fullName evidence="1">Uncharacterized protein</fullName>
    </submittedName>
</protein>
<reference evidence="1" key="1">
    <citation type="submission" date="2023-11" db="EMBL/GenBank/DDBJ databases">
        <title>Genome assemblies of two species of porcelain crab, Petrolisthes cinctipes and Petrolisthes manimaculis (Anomura: Porcellanidae).</title>
        <authorList>
            <person name="Angst P."/>
        </authorList>
    </citation>
    <scope>NUCLEOTIDE SEQUENCE</scope>
    <source>
        <strain evidence="1">PB745_02</strain>
        <tissue evidence="1">Gill</tissue>
    </source>
</reference>
<comment type="caution">
    <text evidence="1">The sequence shown here is derived from an EMBL/GenBank/DDBJ whole genome shotgun (WGS) entry which is preliminary data.</text>
</comment>
<organism evidence="1 2">
    <name type="scientific">Petrolisthes manimaculis</name>
    <dbReference type="NCBI Taxonomy" id="1843537"/>
    <lineage>
        <taxon>Eukaryota</taxon>
        <taxon>Metazoa</taxon>
        <taxon>Ecdysozoa</taxon>
        <taxon>Arthropoda</taxon>
        <taxon>Crustacea</taxon>
        <taxon>Multicrustacea</taxon>
        <taxon>Malacostraca</taxon>
        <taxon>Eumalacostraca</taxon>
        <taxon>Eucarida</taxon>
        <taxon>Decapoda</taxon>
        <taxon>Pleocyemata</taxon>
        <taxon>Anomura</taxon>
        <taxon>Galatheoidea</taxon>
        <taxon>Porcellanidae</taxon>
        <taxon>Petrolisthes</taxon>
    </lineage>
</organism>